<evidence type="ECO:0008006" key="4">
    <source>
        <dbReference type="Google" id="ProtNLM"/>
    </source>
</evidence>
<feature type="compositionally biased region" description="Basic residues" evidence="1">
    <location>
        <begin position="64"/>
        <end position="76"/>
    </location>
</feature>
<dbReference type="Gene3D" id="3.30.70.270">
    <property type="match status" value="1"/>
</dbReference>
<accession>A0AAE1T5B3</accession>
<proteinExistence type="predicted"/>
<reference evidence="2" key="1">
    <citation type="submission" date="2020-06" db="EMBL/GenBank/DDBJ databases">
        <authorList>
            <person name="Li T."/>
            <person name="Hu X."/>
            <person name="Zhang T."/>
            <person name="Song X."/>
            <person name="Zhang H."/>
            <person name="Dai N."/>
            <person name="Sheng W."/>
            <person name="Hou X."/>
            <person name="Wei L."/>
        </authorList>
    </citation>
    <scope>NUCLEOTIDE SEQUENCE</scope>
    <source>
        <strain evidence="2">K16</strain>
        <tissue evidence="2">Leaf</tissue>
    </source>
</reference>
<protein>
    <recommendedName>
        <fullName evidence="4">Reverse transcriptase domain-containing protein</fullName>
    </recommendedName>
</protein>
<sequence>MYKDVWSIIHRMKELYAVPEWHIRYAITKAFFSMIMIKGSSVREHGVKLISLGKKLGEASTYKAKGKVAGRKKRKKGEMSSTATSTSSSPITTLGRDKEKRKRVCQTRISNDICSYCRKRPIGRGNAGSQNDPMVIRMDIANLVVNKVLINHGSSVDILFMDVLRKIRVASLGHVDRIWRLNVDTQAKPVKQKKRSFGMERNRIIEKEVTKLLKAGYVAEVQYTQWFSNVVLVPKAVENWRMCMDFTDLNKACPKDPYLLPQIELLVDSTMGFALFSMMNAYQGYHRIFMAEEDRDKTFSLLRML</sequence>
<keyword evidence="3" id="KW-1185">Reference proteome</keyword>
<comment type="caution">
    <text evidence="2">The sequence shown here is derived from an EMBL/GenBank/DDBJ whole genome shotgun (WGS) entry which is preliminary data.</text>
</comment>
<name>A0AAE1T5B3_9LAMI</name>
<dbReference type="InterPro" id="IPR053134">
    <property type="entry name" value="RNA-dir_DNA_polymerase"/>
</dbReference>
<dbReference type="Gene3D" id="3.10.10.10">
    <property type="entry name" value="HIV Type 1 Reverse Transcriptase, subunit A, domain 1"/>
    <property type="match status" value="1"/>
</dbReference>
<evidence type="ECO:0000313" key="2">
    <source>
        <dbReference type="EMBL" id="KAK4382453.1"/>
    </source>
</evidence>
<dbReference type="InterPro" id="IPR043502">
    <property type="entry name" value="DNA/RNA_pol_sf"/>
</dbReference>
<dbReference type="InterPro" id="IPR043128">
    <property type="entry name" value="Rev_trsase/Diguanyl_cyclase"/>
</dbReference>
<gene>
    <name evidence="2" type="ORF">Sango_2869800</name>
</gene>
<reference evidence="2" key="2">
    <citation type="journal article" date="2024" name="Plant">
        <title>Genomic evolution and insights into agronomic trait innovations of Sesamum species.</title>
        <authorList>
            <person name="Miao H."/>
            <person name="Wang L."/>
            <person name="Qu L."/>
            <person name="Liu H."/>
            <person name="Sun Y."/>
            <person name="Le M."/>
            <person name="Wang Q."/>
            <person name="Wei S."/>
            <person name="Zheng Y."/>
            <person name="Lin W."/>
            <person name="Duan Y."/>
            <person name="Cao H."/>
            <person name="Xiong S."/>
            <person name="Wang X."/>
            <person name="Wei L."/>
            <person name="Li C."/>
            <person name="Ma Q."/>
            <person name="Ju M."/>
            <person name="Zhao R."/>
            <person name="Li G."/>
            <person name="Mu C."/>
            <person name="Tian Q."/>
            <person name="Mei H."/>
            <person name="Zhang T."/>
            <person name="Gao T."/>
            <person name="Zhang H."/>
        </authorList>
    </citation>
    <scope>NUCLEOTIDE SEQUENCE</scope>
    <source>
        <tissue evidence="2">Leaf</tissue>
    </source>
</reference>
<dbReference type="PANTHER" id="PTHR24559">
    <property type="entry name" value="TRANSPOSON TY3-I GAG-POL POLYPROTEIN"/>
    <property type="match status" value="1"/>
</dbReference>
<dbReference type="Proteomes" id="UP001289374">
    <property type="component" value="Unassembled WGS sequence"/>
</dbReference>
<evidence type="ECO:0000256" key="1">
    <source>
        <dbReference type="SAM" id="MobiDB-lite"/>
    </source>
</evidence>
<dbReference type="EMBL" id="JACGWL010000694">
    <property type="protein sequence ID" value="KAK4382453.1"/>
    <property type="molecule type" value="Genomic_DNA"/>
</dbReference>
<evidence type="ECO:0000313" key="3">
    <source>
        <dbReference type="Proteomes" id="UP001289374"/>
    </source>
</evidence>
<feature type="region of interest" description="Disordered" evidence="1">
    <location>
        <begin position="64"/>
        <end position="103"/>
    </location>
</feature>
<dbReference type="AlphaFoldDB" id="A0AAE1T5B3"/>
<feature type="compositionally biased region" description="Low complexity" evidence="1">
    <location>
        <begin position="80"/>
        <end position="93"/>
    </location>
</feature>
<organism evidence="2 3">
    <name type="scientific">Sesamum angolense</name>
    <dbReference type="NCBI Taxonomy" id="2727404"/>
    <lineage>
        <taxon>Eukaryota</taxon>
        <taxon>Viridiplantae</taxon>
        <taxon>Streptophyta</taxon>
        <taxon>Embryophyta</taxon>
        <taxon>Tracheophyta</taxon>
        <taxon>Spermatophyta</taxon>
        <taxon>Magnoliopsida</taxon>
        <taxon>eudicotyledons</taxon>
        <taxon>Gunneridae</taxon>
        <taxon>Pentapetalae</taxon>
        <taxon>asterids</taxon>
        <taxon>lamiids</taxon>
        <taxon>Lamiales</taxon>
        <taxon>Pedaliaceae</taxon>
        <taxon>Sesamum</taxon>
    </lineage>
</organism>
<dbReference type="PANTHER" id="PTHR24559:SF430">
    <property type="entry name" value="RNA-DIRECTED DNA POLYMERASE"/>
    <property type="match status" value="1"/>
</dbReference>
<dbReference type="SUPFAM" id="SSF56672">
    <property type="entry name" value="DNA/RNA polymerases"/>
    <property type="match status" value="1"/>
</dbReference>